<organism evidence="1 2">
    <name type="scientific">Shewanella aestuarii</name>
    <dbReference type="NCBI Taxonomy" id="1028752"/>
    <lineage>
        <taxon>Bacteria</taxon>
        <taxon>Pseudomonadati</taxon>
        <taxon>Pseudomonadota</taxon>
        <taxon>Gammaproteobacteria</taxon>
        <taxon>Alteromonadales</taxon>
        <taxon>Shewanellaceae</taxon>
        <taxon>Shewanella</taxon>
    </lineage>
</organism>
<dbReference type="EMBL" id="CP050313">
    <property type="protein sequence ID" value="QIR13568.1"/>
    <property type="molecule type" value="Genomic_DNA"/>
</dbReference>
<dbReference type="KEGG" id="saes:HBH39_02795"/>
<dbReference type="Proteomes" id="UP000502608">
    <property type="component" value="Chromosome"/>
</dbReference>
<dbReference type="AlphaFoldDB" id="A0A6G9QGP8"/>
<evidence type="ECO:0000313" key="1">
    <source>
        <dbReference type="EMBL" id="QIR13568.1"/>
    </source>
</evidence>
<gene>
    <name evidence="1" type="ORF">HBH39_02795</name>
</gene>
<protein>
    <submittedName>
        <fullName evidence="1">Uncharacterized protein</fullName>
    </submittedName>
</protein>
<evidence type="ECO:0000313" key="2">
    <source>
        <dbReference type="Proteomes" id="UP000502608"/>
    </source>
</evidence>
<accession>A0A6G9QGP8</accession>
<keyword evidence="2" id="KW-1185">Reference proteome</keyword>
<name>A0A6G9QGP8_9GAMM</name>
<proteinExistence type="predicted"/>
<dbReference type="RefSeq" id="WP_167675422.1">
    <property type="nucleotide sequence ID" value="NZ_CP050313.1"/>
</dbReference>
<sequence>MTSLLSKLELTAKPQQPTDKLTQRRNKLLERLTTQKEIIRCLLNNEVFSAFREVSKLDELTGQSIKEKVPRRVKPWFYKIQDQYFLEVRYGAKPLELAKNKHAIAVGDESRLNEVLDVVIDAVKAGELDTQLAAIRRVGAK</sequence>
<reference evidence="1 2" key="1">
    <citation type="submission" date="2020-03" db="EMBL/GenBank/DDBJ databases">
        <title>Complete genome sequence of Shewanella sp.</title>
        <authorList>
            <person name="Kim Y.-S."/>
            <person name="Kim S.-J."/>
            <person name="Jung H.-K."/>
            <person name="Kim K.-H."/>
        </authorList>
    </citation>
    <scope>NUCLEOTIDE SEQUENCE [LARGE SCALE GENOMIC DNA]</scope>
    <source>
        <strain evidence="1 2">PN3F2</strain>
    </source>
</reference>